<sequence length="183" mass="20725">MGFKKFCSPSSQRRKSSAQPAETFDYYQVGAGWVGENTSAEDVALEYNGRPPTILLPRERLRWLYNSASLALITDIFFPRWEQTLHPGIDPTLDELSSRVLWAATGLRKDPEVLGLLTPWTDTGYAAPPLRIQIWMIDYESVVLGLADDDHQDRYRHHVILALASSSLNAIDRDQKVQVGLWP</sequence>
<accession>A0A8H6MJJ4</accession>
<evidence type="ECO:0000313" key="1">
    <source>
        <dbReference type="EMBL" id="KAF6792004.1"/>
    </source>
</evidence>
<dbReference type="EMBL" id="WIGN01000466">
    <property type="protein sequence ID" value="KAF6792004.1"/>
    <property type="molecule type" value="Genomic_DNA"/>
</dbReference>
<organism evidence="1 2">
    <name type="scientific">Colletotrichum sojae</name>
    <dbReference type="NCBI Taxonomy" id="2175907"/>
    <lineage>
        <taxon>Eukaryota</taxon>
        <taxon>Fungi</taxon>
        <taxon>Dikarya</taxon>
        <taxon>Ascomycota</taxon>
        <taxon>Pezizomycotina</taxon>
        <taxon>Sordariomycetes</taxon>
        <taxon>Hypocreomycetidae</taxon>
        <taxon>Glomerellales</taxon>
        <taxon>Glomerellaceae</taxon>
        <taxon>Colletotrichum</taxon>
        <taxon>Colletotrichum orchidearum species complex</taxon>
    </lineage>
</organism>
<gene>
    <name evidence="1" type="ORF">CSOJ01_14253</name>
</gene>
<keyword evidence="2" id="KW-1185">Reference proteome</keyword>
<protein>
    <submittedName>
        <fullName evidence="1">Uncharacterized protein</fullName>
    </submittedName>
</protein>
<dbReference type="AlphaFoldDB" id="A0A8H6MJJ4"/>
<comment type="caution">
    <text evidence="1">The sequence shown here is derived from an EMBL/GenBank/DDBJ whole genome shotgun (WGS) entry which is preliminary data.</text>
</comment>
<dbReference type="Proteomes" id="UP000652219">
    <property type="component" value="Unassembled WGS sequence"/>
</dbReference>
<reference evidence="1 2" key="1">
    <citation type="journal article" date="2020" name="Phytopathology">
        <title>Genome Sequence Resources of Colletotrichum truncatum, C. plurivorum, C. musicola, and C. sojae: Four Species Pathogenic to Soybean (Glycine max).</title>
        <authorList>
            <person name="Rogerio F."/>
            <person name="Boufleur T.R."/>
            <person name="Ciampi-Guillardi M."/>
            <person name="Sukno S.A."/>
            <person name="Thon M.R."/>
            <person name="Massola Junior N.S."/>
            <person name="Baroncelli R."/>
        </authorList>
    </citation>
    <scope>NUCLEOTIDE SEQUENCE [LARGE SCALE GENOMIC DNA]</scope>
    <source>
        <strain evidence="1 2">LFN0009</strain>
    </source>
</reference>
<proteinExistence type="predicted"/>
<evidence type="ECO:0000313" key="2">
    <source>
        <dbReference type="Proteomes" id="UP000652219"/>
    </source>
</evidence>
<name>A0A8H6MJJ4_9PEZI</name>